<sequence length="42" mass="4375">MPKKVSFQEETRFLGSAVGKNQVGANGHSPLLETGFLGSASP</sequence>
<dbReference type="RefSeq" id="WP_255353227.1">
    <property type="nucleotide sequence ID" value="NZ_CP159837.1"/>
</dbReference>
<dbReference type="EMBL" id="CP159837">
    <property type="protein sequence ID" value="XCM37787.1"/>
    <property type="molecule type" value="Genomic_DNA"/>
</dbReference>
<evidence type="ECO:0000313" key="2">
    <source>
        <dbReference type="EMBL" id="XCM37787.1"/>
    </source>
</evidence>
<feature type="region of interest" description="Disordered" evidence="1">
    <location>
        <begin position="20"/>
        <end position="42"/>
    </location>
</feature>
<organism evidence="2">
    <name type="scientific">Planktothricoides raciborskii GIHE-MW2</name>
    <dbReference type="NCBI Taxonomy" id="2792601"/>
    <lineage>
        <taxon>Bacteria</taxon>
        <taxon>Bacillati</taxon>
        <taxon>Cyanobacteriota</taxon>
        <taxon>Cyanophyceae</taxon>
        <taxon>Oscillatoriophycideae</taxon>
        <taxon>Oscillatoriales</taxon>
        <taxon>Oscillatoriaceae</taxon>
        <taxon>Planktothricoides</taxon>
    </lineage>
</organism>
<reference evidence="2" key="1">
    <citation type="submission" date="2024-07" db="EMBL/GenBank/DDBJ databases">
        <authorList>
            <person name="Kim Y.J."/>
            <person name="Jeong J.Y."/>
        </authorList>
    </citation>
    <scope>NUCLEOTIDE SEQUENCE</scope>
    <source>
        <strain evidence="2">GIHE-MW2</strain>
    </source>
</reference>
<protein>
    <submittedName>
        <fullName evidence="2">Uncharacterized protein</fullName>
    </submittedName>
</protein>
<accession>A0AAU8JI87</accession>
<gene>
    <name evidence="2" type="ORF">ABWT76_000586</name>
</gene>
<proteinExistence type="predicted"/>
<name>A0AAU8JI87_9CYAN</name>
<evidence type="ECO:0000256" key="1">
    <source>
        <dbReference type="SAM" id="MobiDB-lite"/>
    </source>
</evidence>
<dbReference type="AlphaFoldDB" id="A0AAU8JI87"/>